<evidence type="ECO:0000256" key="3">
    <source>
        <dbReference type="ARBA" id="ARBA00004496"/>
    </source>
</evidence>
<dbReference type="PANTHER" id="PTHR42870">
    <property type="entry name" value="ACETYL-COA C-ACETYLTRANSFERASE"/>
    <property type="match status" value="1"/>
</dbReference>
<dbReference type="FunFam" id="3.40.47.10:FF:000016">
    <property type="entry name" value="Non-specific lipid-transfer protein"/>
    <property type="match status" value="1"/>
</dbReference>
<dbReference type="PROSITE" id="PS00737">
    <property type="entry name" value="THIOLASE_2"/>
    <property type="match status" value="1"/>
</dbReference>
<evidence type="ECO:0000259" key="40">
    <source>
        <dbReference type="Pfam" id="PF02036"/>
    </source>
</evidence>
<name>A0A2J7PPG9_9NEOP</name>
<comment type="catalytic activity">
    <reaction evidence="36">
        <text>dodecanoyl-CoA + acetyl-CoA = 3-oxotetradecanoyl-CoA + CoA</text>
        <dbReference type="Rhea" id="RHEA:31091"/>
        <dbReference type="ChEBI" id="CHEBI:57287"/>
        <dbReference type="ChEBI" id="CHEBI:57288"/>
        <dbReference type="ChEBI" id="CHEBI:57375"/>
        <dbReference type="ChEBI" id="CHEBI:62543"/>
    </reaction>
    <physiologicalReaction direction="right-to-left" evidence="36">
        <dbReference type="Rhea" id="RHEA:31093"/>
    </physiologicalReaction>
</comment>
<comment type="catalytic activity">
    <reaction evidence="17">
        <text>propanoyl-CoA + tetradecanoyl-CoA = 3-oxo-2-methylhexadecanoyl-CoA + CoA</text>
        <dbReference type="Rhea" id="RHEA:46344"/>
        <dbReference type="ChEBI" id="CHEBI:57287"/>
        <dbReference type="ChEBI" id="CHEBI:57385"/>
        <dbReference type="ChEBI" id="CHEBI:57392"/>
        <dbReference type="ChEBI" id="CHEBI:86042"/>
    </reaction>
    <physiologicalReaction direction="right-to-left" evidence="17">
        <dbReference type="Rhea" id="RHEA:46346"/>
    </physiologicalReaction>
</comment>
<dbReference type="STRING" id="105785.A0A2J7PPG9"/>
<comment type="function">
    <text evidence="28">Mediates the transfer of all common phospholipids, cholesterol and gangliosides from the endoplasmic reticulum to the plasma membrane. May play a role in regulating steroidogenesis. Stimulates the microsomal conversion of 7-dehydrocholesterol to cholesterol. Also binds fatty acids and fatty acyl Coenzyme A (CoA) such as phytanoyl-CoA. Involved in the regulation phospholipid synthesis in endoplasmic reticulum enhancing the incorporation of exogenous fatty acid into glycerides. Seems to stimulate the rate-limiting step in phosphatidic acid formation mediated by GPAT3. Isoforms SCP2 and SCPx cooperate in peroxisomal oxidation of certain naturally occurring tetramethyl-branched fatty acyl-CoAs.</text>
</comment>
<evidence type="ECO:0000256" key="17">
    <source>
        <dbReference type="ARBA" id="ARBA00024471"/>
    </source>
</evidence>
<evidence type="ECO:0000256" key="10">
    <source>
        <dbReference type="ARBA" id="ARBA00023098"/>
    </source>
</evidence>
<dbReference type="GO" id="GO:0003988">
    <property type="term" value="F:acetyl-CoA C-acyltransferase activity"/>
    <property type="evidence" value="ECO:0007669"/>
    <property type="project" value="UniProtKB-EC"/>
</dbReference>
<evidence type="ECO:0000256" key="31">
    <source>
        <dbReference type="ARBA" id="ARBA00048001"/>
    </source>
</evidence>
<keyword evidence="43" id="KW-1185">Reference proteome</keyword>
<dbReference type="InterPro" id="IPR020616">
    <property type="entry name" value="Thiolase_N"/>
</dbReference>
<evidence type="ECO:0000256" key="13">
    <source>
        <dbReference type="ARBA" id="ARBA00023140"/>
    </source>
</evidence>
<comment type="catalytic activity">
    <reaction evidence="19">
        <text>3-oxo-(9Z-octadecenoyl)-CoA + CoA = (7Z)-hexadecenoyl-CoA + acetyl-CoA</text>
        <dbReference type="Rhea" id="RHEA:47400"/>
        <dbReference type="ChEBI" id="CHEBI:57287"/>
        <dbReference type="ChEBI" id="CHEBI:57288"/>
        <dbReference type="ChEBI" id="CHEBI:87695"/>
        <dbReference type="ChEBI" id="CHEBI:87698"/>
    </reaction>
    <physiologicalReaction direction="left-to-right" evidence="19">
        <dbReference type="Rhea" id="RHEA:47401"/>
    </physiologicalReaction>
</comment>
<evidence type="ECO:0000256" key="20">
    <source>
        <dbReference type="ARBA" id="ARBA00029287"/>
    </source>
</evidence>
<evidence type="ECO:0000256" key="36">
    <source>
        <dbReference type="ARBA" id="ARBA00049270"/>
    </source>
</evidence>
<evidence type="ECO:0000256" key="23">
    <source>
        <dbReference type="ARBA" id="ARBA00031275"/>
    </source>
</evidence>
<keyword evidence="6" id="KW-0813">Transport</keyword>
<dbReference type="Pfam" id="PF02036">
    <property type="entry name" value="SCP2"/>
    <property type="match status" value="1"/>
</dbReference>
<comment type="catalytic activity">
    <reaction evidence="33">
        <text>butanoyl-CoA + acetyl-CoA = 3-oxohexanoyl-CoA + CoA</text>
        <dbReference type="Rhea" id="RHEA:31111"/>
        <dbReference type="ChEBI" id="CHEBI:57287"/>
        <dbReference type="ChEBI" id="CHEBI:57288"/>
        <dbReference type="ChEBI" id="CHEBI:57371"/>
        <dbReference type="ChEBI" id="CHEBI:62418"/>
    </reaction>
    <physiologicalReaction direction="right-to-left" evidence="33">
        <dbReference type="Rhea" id="RHEA:31113"/>
    </physiologicalReaction>
</comment>
<dbReference type="GO" id="GO:0008289">
    <property type="term" value="F:lipid binding"/>
    <property type="evidence" value="ECO:0007669"/>
    <property type="project" value="UniProtKB-KW"/>
</dbReference>
<dbReference type="EC" id="2.3.1.16" evidence="16"/>
<evidence type="ECO:0000256" key="25">
    <source>
        <dbReference type="ARBA" id="ARBA00032093"/>
    </source>
</evidence>
<sequence>MKMASKVRVFVVGVGMTKFEKPGRRDDFDYPEMAKEAVTKALNDAGLQIYDVKQACIGYVYGDSTSGQRALYEIGMTGMPVYNVNNNCSTGSTALFMAKQLLESGNADCVLALGFEKMERGSLASKFHDRTNPMEKHVEVMAEIAGINNSPITAQMFGNAGKEHMEKYGTTPEHLAKIAYKNHKHSINNPYSQFQEDYSMEQILNSPCIYGPLTKLQCCPTSDGSAAAILATEDFVHAHGLEGQAVEILGMEMATDLPSTFNDRSCMKIVGYDMTKKAAETLFRKSNYKPQDVDVVELHDCFSANELITYEALGLCEPGKAGELIDSGNNTYGGQYVINPSGGLISKGHPLGATGLAQCAELCWQLRGMAGRRQVPDAKIALQHNIGLGGAVVVALYKLGFPGASEGRSVSLNYTNAGIDPDDFKASILFKALEAAMQADEDNLIEKVRGIYAFKVRNGPNGKEGYWIVNAKTDKGSVEFNGKAKPDVTFIMDDGDVVDLISGKLNPQKAFFQGKIKIQGNMGLAMKLQDLQRRAKDRIEEFRSKL</sequence>
<evidence type="ECO:0000256" key="14">
    <source>
        <dbReference type="ARBA" id="ARBA00023315"/>
    </source>
</evidence>
<dbReference type="Proteomes" id="UP000235965">
    <property type="component" value="Unassembled WGS sequence"/>
</dbReference>
<comment type="catalytic activity">
    <reaction evidence="35">
        <text>hexadecanoyl-CoA + acetyl-CoA = 3-oxooctadecanoyl-CoA + CoA</text>
        <dbReference type="Rhea" id="RHEA:35279"/>
        <dbReference type="ChEBI" id="CHEBI:57287"/>
        <dbReference type="ChEBI" id="CHEBI:57288"/>
        <dbReference type="ChEBI" id="CHEBI:57379"/>
        <dbReference type="ChEBI" id="CHEBI:71407"/>
    </reaction>
    <physiologicalReaction direction="right-to-left" evidence="35">
        <dbReference type="Rhea" id="RHEA:35281"/>
    </physiologicalReaction>
</comment>
<evidence type="ECO:0000256" key="37">
    <source>
        <dbReference type="ARBA" id="ARBA00049306"/>
    </source>
</evidence>
<evidence type="ECO:0000256" key="11">
    <source>
        <dbReference type="ARBA" id="ARBA00023121"/>
    </source>
</evidence>
<evidence type="ECO:0000256" key="22">
    <source>
        <dbReference type="ARBA" id="ARBA00030851"/>
    </source>
</evidence>
<dbReference type="Gene3D" id="3.30.1050.10">
    <property type="entry name" value="SCP2 sterol-binding domain"/>
    <property type="match status" value="1"/>
</dbReference>
<evidence type="ECO:0000256" key="26">
    <source>
        <dbReference type="ARBA" id="ARBA00032316"/>
    </source>
</evidence>
<evidence type="ECO:0000256" key="6">
    <source>
        <dbReference type="ARBA" id="ARBA00022448"/>
    </source>
</evidence>
<dbReference type="SUPFAM" id="SSF55718">
    <property type="entry name" value="SCP-like"/>
    <property type="match status" value="1"/>
</dbReference>
<dbReference type="GO" id="GO:0006869">
    <property type="term" value="P:lipid transport"/>
    <property type="evidence" value="ECO:0007669"/>
    <property type="project" value="UniProtKB-KW"/>
</dbReference>
<keyword evidence="11" id="KW-0446">Lipid-binding</keyword>
<gene>
    <name evidence="42" type="primary">SCP2</name>
    <name evidence="42" type="ORF">B7P43_G16767</name>
</gene>
<keyword evidence="7" id="KW-0963">Cytoplasm</keyword>
<dbReference type="PROSITE" id="PS00098">
    <property type="entry name" value="THIOLASE_1"/>
    <property type="match status" value="1"/>
</dbReference>
<evidence type="ECO:0000259" key="41">
    <source>
        <dbReference type="Pfam" id="PF22691"/>
    </source>
</evidence>
<evidence type="ECO:0000256" key="12">
    <source>
        <dbReference type="ARBA" id="ARBA00023128"/>
    </source>
</evidence>
<keyword evidence="8" id="KW-0808">Transferase</keyword>
<comment type="catalytic activity">
    <reaction evidence="38">
        <text>octanoyl-CoA + acetyl-CoA = 3-oxodecanoyl-CoA + CoA</text>
        <dbReference type="Rhea" id="RHEA:31087"/>
        <dbReference type="ChEBI" id="CHEBI:57287"/>
        <dbReference type="ChEBI" id="CHEBI:57288"/>
        <dbReference type="ChEBI" id="CHEBI:57386"/>
        <dbReference type="ChEBI" id="CHEBI:62548"/>
    </reaction>
    <physiologicalReaction direction="right-to-left" evidence="38">
        <dbReference type="Rhea" id="RHEA:31089"/>
    </physiologicalReaction>
</comment>
<evidence type="ECO:0000256" key="16">
    <source>
        <dbReference type="ARBA" id="ARBA00024073"/>
    </source>
</evidence>
<evidence type="ECO:0000256" key="27">
    <source>
        <dbReference type="ARBA" id="ARBA00033178"/>
    </source>
</evidence>
<dbReference type="FunFam" id="3.30.1050.10:FF:000001">
    <property type="entry name" value="Putative Non-specific lipid-transfer protein"/>
    <property type="match status" value="1"/>
</dbReference>
<evidence type="ECO:0000256" key="2">
    <source>
        <dbReference type="ARBA" id="ARBA00004275"/>
    </source>
</evidence>
<evidence type="ECO:0000259" key="39">
    <source>
        <dbReference type="Pfam" id="PF00108"/>
    </source>
</evidence>
<evidence type="ECO:0000256" key="24">
    <source>
        <dbReference type="ARBA" id="ARBA00031346"/>
    </source>
</evidence>
<comment type="catalytic activity">
    <reaction evidence="32">
        <text>decanoyl-CoA + acetyl-CoA = 3-oxododecanoyl-CoA + CoA</text>
        <dbReference type="Rhea" id="RHEA:31183"/>
        <dbReference type="ChEBI" id="CHEBI:57287"/>
        <dbReference type="ChEBI" id="CHEBI:57288"/>
        <dbReference type="ChEBI" id="CHEBI:61430"/>
        <dbReference type="ChEBI" id="CHEBI:62615"/>
    </reaction>
    <physiologicalReaction direction="right-to-left" evidence="32">
        <dbReference type="Rhea" id="RHEA:31185"/>
    </physiologicalReaction>
</comment>
<keyword evidence="9" id="KW-0445">Lipid transport</keyword>
<dbReference type="GO" id="GO:0006629">
    <property type="term" value="P:lipid metabolic process"/>
    <property type="evidence" value="ECO:0007669"/>
    <property type="project" value="UniProtKB-KW"/>
</dbReference>
<evidence type="ECO:0000256" key="5">
    <source>
        <dbReference type="ARBA" id="ARBA00014545"/>
    </source>
</evidence>
<evidence type="ECO:0000256" key="28">
    <source>
        <dbReference type="ARBA" id="ARBA00045738"/>
    </source>
</evidence>
<dbReference type="OrthoDB" id="542135at2759"/>
<comment type="catalytic activity">
    <reaction evidence="31">
        <text>hexanoyl-CoA + acetyl-CoA = 3-oxooctanoyl-CoA + CoA</text>
        <dbReference type="Rhea" id="RHEA:31203"/>
        <dbReference type="ChEBI" id="CHEBI:57287"/>
        <dbReference type="ChEBI" id="CHEBI:57288"/>
        <dbReference type="ChEBI" id="CHEBI:62619"/>
        <dbReference type="ChEBI" id="CHEBI:62620"/>
    </reaction>
    <physiologicalReaction direction="right-to-left" evidence="31">
        <dbReference type="Rhea" id="RHEA:31205"/>
    </physiologicalReaction>
</comment>
<dbReference type="FunCoup" id="A0A2J7PPG9">
    <property type="interactions" value="1283"/>
</dbReference>
<proteinExistence type="predicted"/>
<evidence type="ECO:0000313" key="43">
    <source>
        <dbReference type="Proteomes" id="UP000235965"/>
    </source>
</evidence>
<evidence type="ECO:0000256" key="1">
    <source>
        <dbReference type="ARBA" id="ARBA00004173"/>
    </source>
</evidence>
<dbReference type="GO" id="GO:0005739">
    <property type="term" value="C:mitochondrion"/>
    <property type="evidence" value="ECO:0007669"/>
    <property type="project" value="UniProtKB-SubCell"/>
</dbReference>
<dbReference type="Pfam" id="PF22691">
    <property type="entry name" value="Thiolase_C_1"/>
    <property type="match status" value="1"/>
</dbReference>
<dbReference type="SUPFAM" id="SSF53901">
    <property type="entry name" value="Thiolase-like"/>
    <property type="match status" value="2"/>
</dbReference>
<evidence type="ECO:0000256" key="9">
    <source>
        <dbReference type="ARBA" id="ARBA00023055"/>
    </source>
</evidence>
<evidence type="ECO:0000256" key="21">
    <source>
        <dbReference type="ARBA" id="ARBA00030531"/>
    </source>
</evidence>
<comment type="catalytic activity">
    <reaction evidence="30">
        <text>tetradecanoyl-CoA + acetyl-CoA = 3-oxohexadecanoyl-CoA + CoA</text>
        <dbReference type="Rhea" id="RHEA:18161"/>
        <dbReference type="ChEBI" id="CHEBI:57287"/>
        <dbReference type="ChEBI" id="CHEBI:57288"/>
        <dbReference type="ChEBI" id="CHEBI:57349"/>
        <dbReference type="ChEBI" id="CHEBI:57385"/>
        <dbReference type="EC" id="2.3.1.155"/>
    </reaction>
    <physiologicalReaction direction="right-to-left" evidence="30">
        <dbReference type="Rhea" id="RHEA:18163"/>
    </physiologicalReaction>
</comment>
<evidence type="ECO:0000256" key="29">
    <source>
        <dbReference type="ARBA" id="ARBA00045994"/>
    </source>
</evidence>
<comment type="caution">
    <text evidence="42">The sequence shown here is derived from an EMBL/GenBank/DDBJ whole genome shotgun (WGS) entry which is preliminary data.</text>
</comment>
<evidence type="ECO:0000256" key="7">
    <source>
        <dbReference type="ARBA" id="ARBA00022490"/>
    </source>
</evidence>
<dbReference type="EC" id="2.3.1.155" evidence="15"/>
<feature type="domain" description="Thiolase N-terminal" evidence="39">
    <location>
        <begin position="9"/>
        <end position="234"/>
    </location>
</feature>
<dbReference type="PANTHER" id="PTHR42870:SF1">
    <property type="entry name" value="NON-SPECIFIC LIPID-TRANSFER PROTEIN-LIKE 2"/>
    <property type="match status" value="1"/>
</dbReference>
<evidence type="ECO:0000313" key="42">
    <source>
        <dbReference type="EMBL" id="PNF18238.1"/>
    </source>
</evidence>
<dbReference type="InterPro" id="IPR055140">
    <property type="entry name" value="Thiolase_C_2"/>
</dbReference>
<evidence type="ECO:0000256" key="30">
    <source>
        <dbReference type="ARBA" id="ARBA00047485"/>
    </source>
</evidence>
<organism evidence="42 43">
    <name type="scientific">Cryptotermes secundus</name>
    <dbReference type="NCBI Taxonomy" id="105785"/>
    <lineage>
        <taxon>Eukaryota</taxon>
        <taxon>Metazoa</taxon>
        <taxon>Ecdysozoa</taxon>
        <taxon>Arthropoda</taxon>
        <taxon>Hexapoda</taxon>
        <taxon>Insecta</taxon>
        <taxon>Pterygota</taxon>
        <taxon>Neoptera</taxon>
        <taxon>Polyneoptera</taxon>
        <taxon>Dictyoptera</taxon>
        <taxon>Blattodea</taxon>
        <taxon>Blattoidea</taxon>
        <taxon>Termitoidae</taxon>
        <taxon>Kalotermitidae</taxon>
        <taxon>Cryptotermitinae</taxon>
        <taxon>Cryptotermes</taxon>
    </lineage>
</organism>
<dbReference type="InParanoid" id="A0A2J7PPG9"/>
<reference evidence="42 43" key="1">
    <citation type="submission" date="2017-12" db="EMBL/GenBank/DDBJ databases">
        <title>Hemimetabolous genomes reveal molecular basis of termite eusociality.</title>
        <authorList>
            <person name="Harrison M.C."/>
            <person name="Jongepier E."/>
            <person name="Robertson H.M."/>
            <person name="Arning N."/>
            <person name="Bitard-Feildel T."/>
            <person name="Chao H."/>
            <person name="Childers C.P."/>
            <person name="Dinh H."/>
            <person name="Doddapaneni H."/>
            <person name="Dugan S."/>
            <person name="Gowin J."/>
            <person name="Greiner C."/>
            <person name="Han Y."/>
            <person name="Hu H."/>
            <person name="Hughes D.S.T."/>
            <person name="Huylmans A.-K."/>
            <person name="Kemena C."/>
            <person name="Kremer L.P.M."/>
            <person name="Lee S.L."/>
            <person name="Lopez-Ezquerra A."/>
            <person name="Mallet L."/>
            <person name="Monroy-Kuhn J.M."/>
            <person name="Moser A."/>
            <person name="Murali S.C."/>
            <person name="Muzny D.M."/>
            <person name="Otani S."/>
            <person name="Piulachs M.-D."/>
            <person name="Poelchau M."/>
            <person name="Qu J."/>
            <person name="Schaub F."/>
            <person name="Wada-Katsumata A."/>
            <person name="Worley K.C."/>
            <person name="Xie Q."/>
            <person name="Ylla G."/>
            <person name="Poulsen M."/>
            <person name="Gibbs R.A."/>
            <person name="Schal C."/>
            <person name="Richards S."/>
            <person name="Belles X."/>
            <person name="Korb J."/>
            <person name="Bornberg-Bauer E."/>
        </authorList>
    </citation>
    <scope>NUCLEOTIDE SEQUENCE [LARGE SCALE GENOMIC DNA]</scope>
    <source>
        <tissue evidence="42">Whole body</tissue>
    </source>
</reference>
<dbReference type="EC" id="2.3.1.176" evidence="4"/>
<comment type="function">
    <text evidence="29">Plays a crucial role in the peroxisomal oxidation of branched-chain fatty acids. Catalyzes the last step of the peroxisomal beta-oxidation of branched chain fatty acids and the side chain of the bile acid intermediates di- and trihydroxycoprostanic acids (DHCA and THCA). Also active with medium and long straight chain 3-oxoacyl-CoAs. Stimulates the microsomal conversion of 7-dehydrocholesterol to cholesterol and transfers phosphatidylcholine and 7-dehydrocholesterol between membrances, in vitro. Isoforms SCP2 and SCPx cooperate in peroxisomal oxidation of certain naturally occurring tetramethyl-branched fatty acyl-CoAs.</text>
</comment>
<feature type="domain" description="Thiolase C-terminal" evidence="41">
    <location>
        <begin position="270"/>
        <end position="388"/>
    </location>
</feature>
<dbReference type="Gene3D" id="3.40.47.10">
    <property type="match status" value="1"/>
</dbReference>
<dbReference type="AlphaFoldDB" id="A0A2J7PPG9"/>
<keyword evidence="14" id="KW-0012">Acyltransferase</keyword>
<evidence type="ECO:0000256" key="38">
    <source>
        <dbReference type="ARBA" id="ARBA00049542"/>
    </source>
</evidence>
<dbReference type="InterPro" id="IPR020613">
    <property type="entry name" value="Thiolase_CS"/>
</dbReference>
<comment type="catalytic activity">
    <reaction evidence="20">
        <text>7-dehydrocholesterol(in) = 7-dehydrocholesterol(out)</text>
        <dbReference type="Rhea" id="RHEA:62960"/>
        <dbReference type="ChEBI" id="CHEBI:17759"/>
    </reaction>
</comment>
<evidence type="ECO:0000256" key="18">
    <source>
        <dbReference type="ARBA" id="ARBA00024509"/>
    </source>
</evidence>
<dbReference type="Pfam" id="PF00108">
    <property type="entry name" value="Thiolase_N"/>
    <property type="match status" value="1"/>
</dbReference>
<dbReference type="InterPro" id="IPR003033">
    <property type="entry name" value="SCP2_sterol-bd_dom"/>
</dbReference>
<dbReference type="GO" id="GO:0005777">
    <property type="term" value="C:peroxisome"/>
    <property type="evidence" value="ECO:0007669"/>
    <property type="project" value="UniProtKB-SubCell"/>
</dbReference>
<evidence type="ECO:0000256" key="34">
    <source>
        <dbReference type="ARBA" id="ARBA00049178"/>
    </source>
</evidence>
<comment type="catalytic activity">
    <reaction evidence="37">
        <text>3-oxohexadecanedioyl-CoA + CoA = tetradecanedioyl-CoA + acetyl-CoA</text>
        <dbReference type="Rhea" id="RHEA:40343"/>
        <dbReference type="ChEBI" id="CHEBI:57287"/>
        <dbReference type="ChEBI" id="CHEBI:57288"/>
        <dbReference type="ChEBI" id="CHEBI:77081"/>
        <dbReference type="ChEBI" id="CHEBI:77084"/>
    </reaction>
    <physiologicalReaction direction="left-to-right" evidence="37">
        <dbReference type="Rhea" id="RHEA:40344"/>
    </physiologicalReaction>
</comment>
<evidence type="ECO:0000256" key="35">
    <source>
        <dbReference type="ARBA" id="ARBA00049268"/>
    </source>
</evidence>
<keyword evidence="13" id="KW-0576">Peroxisome</keyword>
<dbReference type="GO" id="GO:0050633">
    <property type="term" value="F:acetyl-CoA C-myristoyltransferase activity"/>
    <property type="evidence" value="ECO:0007669"/>
    <property type="project" value="UniProtKB-EC"/>
</dbReference>
<accession>A0A2J7PPG9</accession>
<comment type="catalytic activity">
    <reaction evidence="34">
        <text>an acyl-CoA + acetyl-CoA = a 3-oxoacyl-CoA + CoA</text>
        <dbReference type="Rhea" id="RHEA:21564"/>
        <dbReference type="ChEBI" id="CHEBI:57287"/>
        <dbReference type="ChEBI" id="CHEBI:57288"/>
        <dbReference type="ChEBI" id="CHEBI:58342"/>
        <dbReference type="ChEBI" id="CHEBI:90726"/>
        <dbReference type="EC" id="2.3.1.16"/>
    </reaction>
    <physiologicalReaction direction="right-to-left" evidence="34">
        <dbReference type="Rhea" id="RHEA:21566"/>
    </physiologicalReaction>
</comment>
<keyword evidence="12" id="KW-0496">Mitochondrion</keyword>
<evidence type="ECO:0000256" key="33">
    <source>
        <dbReference type="ARBA" id="ARBA00048553"/>
    </source>
</evidence>
<evidence type="ECO:0000256" key="4">
    <source>
        <dbReference type="ARBA" id="ARBA00012352"/>
    </source>
</evidence>
<dbReference type="InterPro" id="IPR036527">
    <property type="entry name" value="SCP2_sterol-bd_dom_sf"/>
</dbReference>
<feature type="domain" description="SCP2" evidence="40">
    <location>
        <begin position="430"/>
        <end position="532"/>
    </location>
</feature>
<keyword evidence="10" id="KW-0443">Lipid metabolism</keyword>
<dbReference type="InterPro" id="IPR016039">
    <property type="entry name" value="Thiolase-like"/>
</dbReference>
<dbReference type="InterPro" id="IPR020615">
    <property type="entry name" value="Thiolase_acyl_enz_int_AS"/>
</dbReference>
<dbReference type="NCBIfam" id="NF006102">
    <property type="entry name" value="PRK08256.1"/>
    <property type="match status" value="1"/>
</dbReference>
<comment type="catalytic activity">
    <reaction evidence="18">
        <text>choloyl-CoA + propanoyl-CoA = 3alpha,7alpha,12alpha-trihydroxy-24-oxo-5beta-cholestan-26-oyl-CoA + CoA</text>
        <dbReference type="Rhea" id="RHEA:16865"/>
        <dbReference type="ChEBI" id="CHEBI:57287"/>
        <dbReference type="ChEBI" id="CHEBI:57373"/>
        <dbReference type="ChEBI" id="CHEBI:57392"/>
        <dbReference type="ChEBI" id="CHEBI:58507"/>
        <dbReference type="EC" id="2.3.1.176"/>
    </reaction>
    <physiologicalReaction direction="right-to-left" evidence="18">
        <dbReference type="Rhea" id="RHEA:16867"/>
    </physiologicalReaction>
</comment>
<dbReference type="EMBL" id="NEVH01022676">
    <property type="protein sequence ID" value="PNF18238.1"/>
    <property type="molecule type" value="Genomic_DNA"/>
</dbReference>
<evidence type="ECO:0000256" key="32">
    <source>
        <dbReference type="ARBA" id="ARBA00048004"/>
    </source>
</evidence>
<evidence type="ECO:0000256" key="19">
    <source>
        <dbReference type="ARBA" id="ARBA00024514"/>
    </source>
</evidence>
<evidence type="ECO:0000256" key="8">
    <source>
        <dbReference type="ARBA" id="ARBA00022679"/>
    </source>
</evidence>
<comment type="subcellular location">
    <subcellularLocation>
        <location evidence="3">Cytoplasm</location>
    </subcellularLocation>
    <subcellularLocation>
        <location evidence="1">Mitochondrion</location>
    </subcellularLocation>
    <subcellularLocation>
        <location evidence="2">Peroxisome</location>
    </subcellularLocation>
</comment>
<evidence type="ECO:0000256" key="15">
    <source>
        <dbReference type="ARBA" id="ARBA00024058"/>
    </source>
</evidence>
<protein>
    <recommendedName>
        <fullName evidence="5">Sterol carrier protein 2</fullName>
        <ecNumber evidence="15">2.3.1.155</ecNumber>
        <ecNumber evidence="16">2.3.1.16</ecNumber>
        <ecNumber evidence="4">2.3.1.176</ecNumber>
    </recommendedName>
    <alternativeName>
        <fullName evidence="25">Acetyl-CoA C-myristoyltransferase</fullName>
    </alternativeName>
    <alternativeName>
        <fullName evidence="22">Non-specific lipid-transfer protein</fullName>
    </alternativeName>
    <alternativeName>
        <fullName evidence="26">Propanoyl-CoA C-acyltransferase</fullName>
    </alternativeName>
    <alternativeName>
        <fullName evidence="21">SCP-2/3-oxoacyl-CoA thiolase</fullName>
    </alternativeName>
    <alternativeName>
        <fullName evidence="23">SCP-2/thiolase</fullName>
    </alternativeName>
    <alternativeName>
        <fullName evidence="24">SCP-chi</fullName>
    </alternativeName>
    <alternativeName>
        <fullName evidence="27">Sterol carrier protein X</fullName>
    </alternativeName>
</protein>
<dbReference type="CDD" id="cd00829">
    <property type="entry name" value="SCP-x_thiolase"/>
    <property type="match status" value="1"/>
</dbReference>